<dbReference type="PANTHER" id="PTHR35568:SF1">
    <property type="entry name" value="TRANSCRIPTIONAL REGULATOR DAUR"/>
    <property type="match status" value="1"/>
</dbReference>
<dbReference type="InterPro" id="IPR013559">
    <property type="entry name" value="YheO"/>
</dbReference>
<dbReference type="GeneID" id="93166493"/>
<accession>A0A0J9BGJ2</accession>
<proteinExistence type="predicted"/>
<dbReference type="OrthoDB" id="9796595at2"/>
<dbReference type="InterPro" id="IPR039446">
    <property type="entry name" value="DauR-like"/>
</dbReference>
<dbReference type="EMBL" id="ADLK01000052">
    <property type="protein sequence ID" value="KMW12188.1"/>
    <property type="molecule type" value="Genomic_DNA"/>
</dbReference>
<evidence type="ECO:0000259" key="2">
    <source>
        <dbReference type="Pfam" id="PF08348"/>
    </source>
</evidence>
<evidence type="ECO:0000259" key="3">
    <source>
        <dbReference type="Pfam" id="PF13309"/>
    </source>
</evidence>
<name>A0A0J9BGJ2_9FIRM</name>
<dbReference type="RefSeq" id="WP_045093729.1">
    <property type="nucleotide sequence ID" value="NZ_KQ235886.1"/>
</dbReference>
<evidence type="ECO:0000313" key="4">
    <source>
        <dbReference type="EMBL" id="KMW12188.1"/>
    </source>
</evidence>
<feature type="compositionally biased region" description="Polar residues" evidence="1">
    <location>
        <begin position="152"/>
        <end position="170"/>
    </location>
</feature>
<comment type="caution">
    <text evidence="4">The sequence shown here is derived from an EMBL/GenBank/DDBJ whole genome shotgun (WGS) entry which is preliminary data.</text>
</comment>
<protein>
    <submittedName>
        <fullName evidence="4">Uncharacterized protein</fullName>
    </submittedName>
</protein>
<dbReference type="Pfam" id="PF08348">
    <property type="entry name" value="PAS_6"/>
    <property type="match status" value="1"/>
</dbReference>
<feature type="region of interest" description="Disordered" evidence="1">
    <location>
        <begin position="148"/>
        <end position="178"/>
    </location>
</feature>
<organism evidence="4 5">
    <name type="scientific">[Clostridium] citroniae WAL-19142</name>
    <dbReference type="NCBI Taxonomy" id="742734"/>
    <lineage>
        <taxon>Bacteria</taxon>
        <taxon>Bacillati</taxon>
        <taxon>Bacillota</taxon>
        <taxon>Clostridia</taxon>
        <taxon>Lachnospirales</taxon>
        <taxon>Lachnospiraceae</taxon>
        <taxon>Enterocloster</taxon>
    </lineage>
</organism>
<evidence type="ECO:0000313" key="5">
    <source>
        <dbReference type="Proteomes" id="UP000037392"/>
    </source>
</evidence>
<sequence>MNTENHSILQHYIKLTEFLGRTLGPDYEIVLHSLEDKERSIIAISNNHVSGQELGAPLSGEILQIIADKSYHNYSYRTHYMGVSALGKKLRSSTLFIENTSDELIGLLTINFDDSKYTDLAKQLLGLCHPDTFVETNFRYDETYKEIPAGQGKSQSGEPGTGNPSVQPLSGETVPVSGGETVNEALSRIFREMDLNGKSLSQSQRLAVMERLERDGVFLLKGAVKDAALALGISQASVYRYLSKIRRE</sequence>
<gene>
    <name evidence="4" type="ORF">HMPREF9470_05344</name>
</gene>
<reference evidence="4 5" key="1">
    <citation type="submission" date="2011-04" db="EMBL/GenBank/DDBJ databases">
        <title>The Genome Sequence of Clostridium citroniae WAL-19142.</title>
        <authorList>
            <consortium name="The Broad Institute Genome Sequencing Platform"/>
            <person name="Earl A."/>
            <person name="Ward D."/>
            <person name="Feldgarden M."/>
            <person name="Gevers D."/>
            <person name="Warren Y.A."/>
            <person name="Tyrrell K.L."/>
            <person name="Citron D.M."/>
            <person name="Goldstein E.J."/>
            <person name="Daigneault M."/>
            <person name="Allen-Vercoe E."/>
            <person name="Young S.K."/>
            <person name="Zeng Q."/>
            <person name="Gargeya S."/>
            <person name="Fitzgerald M."/>
            <person name="Haas B."/>
            <person name="Abouelleil A."/>
            <person name="Alvarado L."/>
            <person name="Arachchi H.M."/>
            <person name="Berlin A."/>
            <person name="Brown A."/>
            <person name="Chapman S.B."/>
            <person name="Chen Z."/>
            <person name="Dunbar C."/>
            <person name="Freedman E."/>
            <person name="Gearin G."/>
            <person name="Gellesch M."/>
            <person name="Goldberg J."/>
            <person name="Griggs A."/>
            <person name="Gujja S."/>
            <person name="Heilman E.R."/>
            <person name="Heiman D."/>
            <person name="Howarth C."/>
            <person name="Larson L."/>
            <person name="Lui A."/>
            <person name="MacDonald P.J."/>
            <person name="Mehta T."/>
            <person name="Montmayeur A."/>
            <person name="Murphy C."/>
            <person name="Neiman D."/>
            <person name="Pearson M."/>
            <person name="Priest M."/>
            <person name="Roberts A."/>
            <person name="Saif S."/>
            <person name="Shea T."/>
            <person name="Shenoy N."/>
            <person name="Sisk P."/>
            <person name="Stolte C."/>
            <person name="Sykes S."/>
            <person name="White J."/>
            <person name="Yandava C."/>
            <person name="Wortman J."/>
            <person name="Nusbaum C."/>
            <person name="Birren B."/>
        </authorList>
    </citation>
    <scope>NUCLEOTIDE SEQUENCE [LARGE SCALE GENOMIC DNA]</scope>
    <source>
        <strain evidence="4 5">WAL-19142</strain>
    </source>
</reference>
<evidence type="ECO:0000256" key="1">
    <source>
        <dbReference type="SAM" id="MobiDB-lite"/>
    </source>
</evidence>
<dbReference type="PATRIC" id="fig|742734.4.peg.5715"/>
<feature type="domain" description="Transcriptional regulator DauR-like HTH" evidence="3">
    <location>
        <begin position="183"/>
        <end position="242"/>
    </location>
</feature>
<dbReference type="Proteomes" id="UP000037392">
    <property type="component" value="Unassembled WGS sequence"/>
</dbReference>
<feature type="domain" description="YheO-like" evidence="2">
    <location>
        <begin position="9"/>
        <end position="121"/>
    </location>
</feature>
<dbReference type="PANTHER" id="PTHR35568">
    <property type="entry name" value="TRANSCRIPTIONAL REGULATOR DAUR"/>
    <property type="match status" value="1"/>
</dbReference>
<dbReference type="AlphaFoldDB" id="A0A0J9BGJ2"/>
<dbReference type="Pfam" id="PF13309">
    <property type="entry name" value="HTH_22"/>
    <property type="match status" value="1"/>
</dbReference>
<dbReference type="InterPro" id="IPR039445">
    <property type="entry name" value="DauR-like_HTH"/>
</dbReference>